<proteinExistence type="predicted"/>
<name>A0AAQ3P128_VIGMU</name>
<organism evidence="1 2">
    <name type="scientific">Vigna mungo</name>
    <name type="common">Black gram</name>
    <name type="synonym">Phaseolus mungo</name>
    <dbReference type="NCBI Taxonomy" id="3915"/>
    <lineage>
        <taxon>Eukaryota</taxon>
        <taxon>Viridiplantae</taxon>
        <taxon>Streptophyta</taxon>
        <taxon>Embryophyta</taxon>
        <taxon>Tracheophyta</taxon>
        <taxon>Spermatophyta</taxon>
        <taxon>Magnoliopsida</taxon>
        <taxon>eudicotyledons</taxon>
        <taxon>Gunneridae</taxon>
        <taxon>Pentapetalae</taxon>
        <taxon>rosids</taxon>
        <taxon>fabids</taxon>
        <taxon>Fabales</taxon>
        <taxon>Fabaceae</taxon>
        <taxon>Papilionoideae</taxon>
        <taxon>50 kb inversion clade</taxon>
        <taxon>NPAAA clade</taxon>
        <taxon>indigoferoid/millettioid clade</taxon>
        <taxon>Phaseoleae</taxon>
        <taxon>Vigna</taxon>
    </lineage>
</organism>
<sequence length="116" mass="13511">MDKCWRDSQGENIDASTSISLIPLHFRRVRYFNVVLMFERAPIIPNWVMLLHSSNCRLSRDLAALLNATKPLSDTKQHLRRNICFRWMQPLPMASMLASVIPRHEETVSDISFCRP</sequence>
<protein>
    <submittedName>
        <fullName evidence="1">Uncharacterized protein</fullName>
    </submittedName>
</protein>
<evidence type="ECO:0000313" key="2">
    <source>
        <dbReference type="Proteomes" id="UP001374535"/>
    </source>
</evidence>
<dbReference type="Proteomes" id="UP001374535">
    <property type="component" value="Chromosome 2"/>
</dbReference>
<accession>A0AAQ3P128</accession>
<evidence type="ECO:0000313" key="1">
    <source>
        <dbReference type="EMBL" id="WVZ19438.1"/>
    </source>
</evidence>
<keyword evidence="2" id="KW-1185">Reference proteome</keyword>
<reference evidence="1 2" key="1">
    <citation type="journal article" date="2023" name="Life. Sci Alliance">
        <title>Evolutionary insights into 3D genome organization and epigenetic landscape of Vigna mungo.</title>
        <authorList>
            <person name="Junaid A."/>
            <person name="Singh B."/>
            <person name="Bhatia S."/>
        </authorList>
    </citation>
    <scope>NUCLEOTIDE SEQUENCE [LARGE SCALE GENOMIC DNA]</scope>
    <source>
        <strain evidence="1">Urdbean</strain>
    </source>
</reference>
<gene>
    <name evidence="1" type="ORF">V8G54_006760</name>
</gene>
<dbReference type="EMBL" id="CP144699">
    <property type="protein sequence ID" value="WVZ19438.1"/>
    <property type="molecule type" value="Genomic_DNA"/>
</dbReference>
<dbReference type="AlphaFoldDB" id="A0AAQ3P128"/>